<evidence type="ECO:0000256" key="1">
    <source>
        <dbReference type="ARBA" id="ARBA00022679"/>
    </source>
</evidence>
<keyword evidence="6" id="KW-1185">Reference proteome</keyword>
<reference evidence="6" key="1">
    <citation type="journal article" date="2019" name="Int. J. Syst. Evol. Microbiol.">
        <title>The Global Catalogue of Microorganisms (GCM) 10K type strain sequencing project: providing services to taxonomists for standard genome sequencing and annotation.</title>
        <authorList>
            <consortium name="The Broad Institute Genomics Platform"/>
            <consortium name="The Broad Institute Genome Sequencing Center for Infectious Disease"/>
            <person name="Wu L."/>
            <person name="Ma J."/>
        </authorList>
    </citation>
    <scope>NUCLEOTIDE SEQUENCE [LARGE SCALE GENOMIC DNA]</scope>
    <source>
        <strain evidence="6">CCUG 63369</strain>
    </source>
</reference>
<accession>A0ABW3BC20</accession>
<keyword evidence="1" id="KW-0808">Transferase</keyword>
<dbReference type="CDD" id="cd00827">
    <property type="entry name" value="init_cond_enzymes"/>
    <property type="match status" value="1"/>
</dbReference>
<dbReference type="Pfam" id="PF08541">
    <property type="entry name" value="ACP_syn_III_C"/>
    <property type="match status" value="1"/>
</dbReference>
<dbReference type="Pfam" id="PF08545">
    <property type="entry name" value="ACP_syn_III"/>
    <property type="match status" value="1"/>
</dbReference>
<dbReference type="InterPro" id="IPR013751">
    <property type="entry name" value="ACP_syn_III_N"/>
</dbReference>
<keyword evidence="2" id="KW-0012">Acyltransferase</keyword>
<protein>
    <submittedName>
        <fullName evidence="5">Ketoacyl-ACP synthase III family protein</fullName>
    </submittedName>
</protein>
<dbReference type="SUPFAM" id="SSF53901">
    <property type="entry name" value="Thiolase-like"/>
    <property type="match status" value="1"/>
</dbReference>
<evidence type="ECO:0000256" key="2">
    <source>
        <dbReference type="ARBA" id="ARBA00023315"/>
    </source>
</evidence>
<evidence type="ECO:0000259" key="3">
    <source>
        <dbReference type="Pfam" id="PF08541"/>
    </source>
</evidence>
<dbReference type="InterPro" id="IPR013747">
    <property type="entry name" value="ACP_syn_III_C"/>
</dbReference>
<dbReference type="InterPro" id="IPR016039">
    <property type="entry name" value="Thiolase-like"/>
</dbReference>
<evidence type="ECO:0000313" key="6">
    <source>
        <dbReference type="Proteomes" id="UP001596956"/>
    </source>
</evidence>
<gene>
    <name evidence="5" type="ORF">ACFQZU_05105</name>
</gene>
<name>A0ABW3BC20_9ACTN</name>
<feature type="domain" description="Beta-ketoacyl-[acyl-carrier-protein] synthase III C-terminal" evidence="3">
    <location>
        <begin position="246"/>
        <end position="336"/>
    </location>
</feature>
<organism evidence="5 6">
    <name type="scientific">Streptomonospora algeriensis</name>
    <dbReference type="NCBI Taxonomy" id="995084"/>
    <lineage>
        <taxon>Bacteria</taxon>
        <taxon>Bacillati</taxon>
        <taxon>Actinomycetota</taxon>
        <taxon>Actinomycetes</taxon>
        <taxon>Streptosporangiales</taxon>
        <taxon>Nocardiopsidaceae</taxon>
        <taxon>Streptomonospora</taxon>
    </lineage>
</organism>
<sequence>MKFQDLYISGLGVHLPPPVAADDAIADGSYSKEEQEISGWVSVCAAGSRPAPDMAVRATDAALKGAVDGPEDIGLVLHTHAYHQGPDMWSAQNYIQRETLGGSAPAFVLQQGCNAMVSGMELAGCHLAAAPDRSAALITGADNFTVPQIDRWRLANNVAVGDGAAAVVLSSRSGFARVRSVACSSVPALEGLHRGDEPLHPPTGSTGGRIDLRERALQFADSTDAMLLDDHELIGSATASVVERALSDAEAKSSDIARVTHVNWGHERFLSRTLVPLGLSAEQGTLEFGRRVGHLGTCDQFAGLHHLLETGALRGGDLVLMIGVGGGLSLACAVIELLTPWEEGSA</sequence>
<dbReference type="Proteomes" id="UP001596956">
    <property type="component" value="Unassembled WGS sequence"/>
</dbReference>
<evidence type="ECO:0000313" key="5">
    <source>
        <dbReference type="EMBL" id="MFD0800697.1"/>
    </source>
</evidence>
<dbReference type="PANTHER" id="PTHR34069:SF2">
    <property type="entry name" value="BETA-KETOACYL-[ACYL-CARRIER-PROTEIN] SYNTHASE III"/>
    <property type="match status" value="1"/>
</dbReference>
<comment type="caution">
    <text evidence="5">The sequence shown here is derived from an EMBL/GenBank/DDBJ whole genome shotgun (WGS) entry which is preliminary data.</text>
</comment>
<evidence type="ECO:0000259" key="4">
    <source>
        <dbReference type="Pfam" id="PF08545"/>
    </source>
</evidence>
<feature type="domain" description="Beta-ketoacyl-[acyl-carrier-protein] synthase III N-terminal" evidence="4">
    <location>
        <begin position="109"/>
        <end position="180"/>
    </location>
</feature>
<dbReference type="EMBL" id="JBHTHR010000085">
    <property type="protein sequence ID" value="MFD0800697.1"/>
    <property type="molecule type" value="Genomic_DNA"/>
</dbReference>
<dbReference type="PANTHER" id="PTHR34069">
    <property type="entry name" value="3-OXOACYL-[ACYL-CARRIER-PROTEIN] SYNTHASE 3"/>
    <property type="match status" value="1"/>
</dbReference>
<dbReference type="Gene3D" id="3.40.47.10">
    <property type="match status" value="2"/>
</dbReference>
<proteinExistence type="predicted"/>